<feature type="compositionally biased region" description="Basic and acidic residues" evidence="1">
    <location>
        <begin position="57"/>
        <end position="76"/>
    </location>
</feature>
<proteinExistence type="predicted"/>
<evidence type="ECO:0000313" key="3">
    <source>
        <dbReference type="Proteomes" id="UP000011518"/>
    </source>
</evidence>
<dbReference type="Proteomes" id="UP000011518">
    <property type="component" value="Unassembled WGS sequence"/>
</dbReference>
<dbReference type="AlphaFoldDB" id="L9KY44"/>
<reference evidence="3" key="1">
    <citation type="submission" date="2012-07" db="EMBL/GenBank/DDBJ databases">
        <title>Genome of the Chinese tree shrew, a rising model animal genetically related to primates.</title>
        <authorList>
            <person name="Zhang G."/>
            <person name="Fan Y."/>
            <person name="Yao Y."/>
            <person name="Huang Z."/>
        </authorList>
    </citation>
    <scope>NUCLEOTIDE SEQUENCE [LARGE SCALE GENOMIC DNA]</scope>
</reference>
<evidence type="ECO:0000313" key="2">
    <source>
        <dbReference type="EMBL" id="ELW67721.1"/>
    </source>
</evidence>
<dbReference type="InParanoid" id="L9KY44"/>
<reference evidence="3" key="2">
    <citation type="journal article" date="2013" name="Nat. Commun.">
        <title>Genome of the Chinese tree shrew.</title>
        <authorList>
            <person name="Fan Y."/>
            <person name="Huang Z.Y."/>
            <person name="Cao C.C."/>
            <person name="Chen C.S."/>
            <person name="Chen Y.X."/>
            <person name="Fan D.D."/>
            <person name="He J."/>
            <person name="Hou H.L."/>
            <person name="Hu L."/>
            <person name="Hu X.T."/>
            <person name="Jiang X.T."/>
            <person name="Lai R."/>
            <person name="Lang Y.S."/>
            <person name="Liang B."/>
            <person name="Liao S.G."/>
            <person name="Mu D."/>
            <person name="Ma Y.Y."/>
            <person name="Niu Y.Y."/>
            <person name="Sun X.Q."/>
            <person name="Xia J.Q."/>
            <person name="Xiao J."/>
            <person name="Xiong Z.Q."/>
            <person name="Xu L."/>
            <person name="Yang L."/>
            <person name="Zhang Y."/>
            <person name="Zhao W."/>
            <person name="Zhao X.D."/>
            <person name="Zheng Y.T."/>
            <person name="Zhou J.M."/>
            <person name="Zhu Y.B."/>
            <person name="Zhang G.J."/>
            <person name="Wang J."/>
            <person name="Yao Y.G."/>
        </authorList>
    </citation>
    <scope>NUCLEOTIDE SEQUENCE [LARGE SCALE GENOMIC DNA]</scope>
</reference>
<name>L9KY44_TUPCH</name>
<protein>
    <submittedName>
        <fullName evidence="2">Uncharacterized protein</fullName>
    </submittedName>
</protein>
<keyword evidence="3" id="KW-1185">Reference proteome</keyword>
<dbReference type="STRING" id="246437.L9KY44"/>
<evidence type="ECO:0000256" key="1">
    <source>
        <dbReference type="SAM" id="MobiDB-lite"/>
    </source>
</evidence>
<dbReference type="EMBL" id="KB320602">
    <property type="protein sequence ID" value="ELW67721.1"/>
    <property type="molecule type" value="Genomic_DNA"/>
</dbReference>
<organism evidence="2 3">
    <name type="scientific">Tupaia chinensis</name>
    <name type="common">Chinese tree shrew</name>
    <name type="synonym">Tupaia belangeri chinensis</name>
    <dbReference type="NCBI Taxonomy" id="246437"/>
    <lineage>
        <taxon>Eukaryota</taxon>
        <taxon>Metazoa</taxon>
        <taxon>Chordata</taxon>
        <taxon>Craniata</taxon>
        <taxon>Vertebrata</taxon>
        <taxon>Euteleostomi</taxon>
        <taxon>Mammalia</taxon>
        <taxon>Eutheria</taxon>
        <taxon>Euarchontoglires</taxon>
        <taxon>Scandentia</taxon>
        <taxon>Tupaiidae</taxon>
        <taxon>Tupaia</taxon>
    </lineage>
</organism>
<accession>L9KY44</accession>
<sequence>MPGPLEGEFQLHVLAHAMGNVRVLFRFLLPSASPRAPSGKAEEMQPALSHFTMTGGKAEKPDIKKKPEAKEADSSGKIKKGASKAKKSKKEKPHCSRNLALSEE</sequence>
<feature type="region of interest" description="Disordered" evidence="1">
    <location>
        <begin position="32"/>
        <end position="104"/>
    </location>
</feature>
<gene>
    <name evidence="2" type="ORF">TREES_T100013880</name>
</gene>
<feature type="compositionally biased region" description="Basic residues" evidence="1">
    <location>
        <begin position="77"/>
        <end position="92"/>
    </location>
</feature>